<dbReference type="PANTHER" id="PTHR31740">
    <property type="entry name" value="CENTROMERE PROTEIN L"/>
    <property type="match status" value="1"/>
</dbReference>
<evidence type="ECO:0000256" key="1">
    <source>
        <dbReference type="ARBA" id="ARBA00004123"/>
    </source>
</evidence>
<dbReference type="GO" id="GO:0000775">
    <property type="term" value="C:chromosome, centromeric region"/>
    <property type="evidence" value="ECO:0007669"/>
    <property type="project" value="UniProtKB-SubCell"/>
</dbReference>
<evidence type="ECO:0000256" key="3">
    <source>
        <dbReference type="ARBA" id="ARBA00011060"/>
    </source>
</evidence>
<protein>
    <recommendedName>
        <fullName evidence="4">Centromere protein L</fullName>
    </recommendedName>
</protein>
<dbReference type="Proteomes" id="UP001186944">
    <property type="component" value="Unassembled WGS sequence"/>
</dbReference>
<reference evidence="8" key="1">
    <citation type="submission" date="2019-08" db="EMBL/GenBank/DDBJ databases">
        <title>The improved chromosome-level genome for the pearl oyster Pinctada fucata martensii using PacBio sequencing and Hi-C.</title>
        <authorList>
            <person name="Zheng Z."/>
        </authorList>
    </citation>
    <scope>NUCLEOTIDE SEQUENCE</scope>
    <source>
        <strain evidence="8">ZZ-2019</strain>
        <tissue evidence="8">Adductor muscle</tissue>
    </source>
</reference>
<keyword evidence="5" id="KW-0158">Chromosome</keyword>
<keyword evidence="6" id="KW-0539">Nucleus</keyword>
<dbReference type="AlphaFoldDB" id="A0AA88XR53"/>
<proteinExistence type="inferred from homology"/>
<evidence type="ECO:0000256" key="4">
    <source>
        <dbReference type="ARBA" id="ARBA00016380"/>
    </source>
</evidence>
<dbReference type="PANTHER" id="PTHR31740:SF2">
    <property type="entry name" value="CENTROMERE PROTEIN L"/>
    <property type="match status" value="1"/>
</dbReference>
<organism evidence="8 9">
    <name type="scientific">Pinctada imbricata</name>
    <name type="common">Atlantic pearl-oyster</name>
    <name type="synonym">Pinctada martensii</name>
    <dbReference type="NCBI Taxonomy" id="66713"/>
    <lineage>
        <taxon>Eukaryota</taxon>
        <taxon>Metazoa</taxon>
        <taxon>Spiralia</taxon>
        <taxon>Lophotrochozoa</taxon>
        <taxon>Mollusca</taxon>
        <taxon>Bivalvia</taxon>
        <taxon>Autobranchia</taxon>
        <taxon>Pteriomorphia</taxon>
        <taxon>Pterioida</taxon>
        <taxon>Pterioidea</taxon>
        <taxon>Pteriidae</taxon>
        <taxon>Pinctada</taxon>
    </lineage>
</organism>
<dbReference type="InterPro" id="IPR025204">
    <property type="entry name" value="CENP-L"/>
</dbReference>
<evidence type="ECO:0000313" key="8">
    <source>
        <dbReference type="EMBL" id="KAK3085957.1"/>
    </source>
</evidence>
<evidence type="ECO:0000256" key="7">
    <source>
        <dbReference type="ARBA" id="ARBA00023328"/>
    </source>
</evidence>
<evidence type="ECO:0000256" key="6">
    <source>
        <dbReference type="ARBA" id="ARBA00023242"/>
    </source>
</evidence>
<evidence type="ECO:0000256" key="2">
    <source>
        <dbReference type="ARBA" id="ARBA00004584"/>
    </source>
</evidence>
<dbReference type="GO" id="GO:0005634">
    <property type="term" value="C:nucleus"/>
    <property type="evidence" value="ECO:0007669"/>
    <property type="project" value="UniProtKB-SubCell"/>
</dbReference>
<evidence type="ECO:0000313" key="9">
    <source>
        <dbReference type="Proteomes" id="UP001186944"/>
    </source>
</evidence>
<dbReference type="EMBL" id="VSWD01000012">
    <property type="protein sequence ID" value="KAK3085957.1"/>
    <property type="molecule type" value="Genomic_DNA"/>
</dbReference>
<gene>
    <name evidence="8" type="ORF">FSP39_011293</name>
</gene>
<keyword evidence="9" id="KW-1185">Reference proteome</keyword>
<comment type="subcellular location">
    <subcellularLocation>
        <location evidence="2">Chromosome</location>
        <location evidence="2">Centromere</location>
    </subcellularLocation>
    <subcellularLocation>
        <location evidence="1">Nucleus</location>
    </subcellularLocation>
</comment>
<comment type="caution">
    <text evidence="8">The sequence shown here is derived from an EMBL/GenBank/DDBJ whole genome shotgun (WGS) entry which is preliminary data.</text>
</comment>
<sequence>ILGNQEVVQLTAVLCGVGLEENPLPEGNREKFMYYPLLLVKGTVALSDTLICWIQNHFDCKVSSMAVSPYELSWMVAMWSGSTTDPVHRSKPVQLVYSVPKRCEGISRITYTIQPDDCLRLWKCIHQSDSDDFTAEEVTDFIKAVEGHFYDLFHVKLSVSQTI</sequence>
<name>A0AA88XR53_PINIB</name>
<feature type="non-terminal residue" evidence="8">
    <location>
        <position position="1"/>
    </location>
</feature>
<dbReference type="Pfam" id="PF13092">
    <property type="entry name" value="CENP-L"/>
    <property type="match status" value="1"/>
</dbReference>
<keyword evidence="7" id="KW-0137">Centromere</keyword>
<evidence type="ECO:0000256" key="5">
    <source>
        <dbReference type="ARBA" id="ARBA00022454"/>
    </source>
</evidence>
<comment type="similarity">
    <text evidence="3">Belongs to the CENP-L/IML3 family.</text>
</comment>
<accession>A0AA88XR53</accession>